<name>A0ABQ8HZQ4_9ROSI</name>
<dbReference type="NCBIfam" id="TIGR01571">
    <property type="entry name" value="A_thal_Cys_rich"/>
    <property type="match status" value="1"/>
</dbReference>
<comment type="caution">
    <text evidence="2">The sequence shown here is derived from an EMBL/GenBank/DDBJ whole genome shotgun (WGS) entry which is preliminary data.</text>
</comment>
<dbReference type="InterPro" id="IPR006461">
    <property type="entry name" value="PLAC_motif_containing"/>
</dbReference>
<dbReference type="Pfam" id="PF04749">
    <property type="entry name" value="PLAC8"/>
    <property type="match status" value="1"/>
</dbReference>
<reference evidence="2 3" key="1">
    <citation type="submission" date="2021-02" db="EMBL/GenBank/DDBJ databases">
        <title>Plant Genome Project.</title>
        <authorList>
            <person name="Zhang R.-G."/>
        </authorList>
    </citation>
    <scope>NUCLEOTIDE SEQUENCE [LARGE SCALE GENOMIC DNA]</scope>
    <source>
        <tissue evidence="2">Leaves</tissue>
    </source>
</reference>
<dbReference type="EMBL" id="JAFEMO010000005">
    <property type="protein sequence ID" value="KAH7569855.1"/>
    <property type="molecule type" value="Genomic_DNA"/>
</dbReference>
<gene>
    <name evidence="2" type="ORF">JRO89_XS05G0008500</name>
</gene>
<evidence type="ECO:0000313" key="2">
    <source>
        <dbReference type="EMBL" id="KAH7569855.1"/>
    </source>
</evidence>
<evidence type="ECO:0000256" key="1">
    <source>
        <dbReference type="SAM" id="MobiDB-lite"/>
    </source>
</evidence>
<dbReference type="Proteomes" id="UP000827721">
    <property type="component" value="Unassembled WGS sequence"/>
</dbReference>
<proteinExistence type="predicted"/>
<organism evidence="2 3">
    <name type="scientific">Xanthoceras sorbifolium</name>
    <dbReference type="NCBI Taxonomy" id="99658"/>
    <lineage>
        <taxon>Eukaryota</taxon>
        <taxon>Viridiplantae</taxon>
        <taxon>Streptophyta</taxon>
        <taxon>Embryophyta</taxon>
        <taxon>Tracheophyta</taxon>
        <taxon>Spermatophyta</taxon>
        <taxon>Magnoliopsida</taxon>
        <taxon>eudicotyledons</taxon>
        <taxon>Gunneridae</taxon>
        <taxon>Pentapetalae</taxon>
        <taxon>rosids</taxon>
        <taxon>malvids</taxon>
        <taxon>Sapindales</taxon>
        <taxon>Sapindaceae</taxon>
        <taxon>Xanthoceroideae</taxon>
        <taxon>Xanthoceras</taxon>
    </lineage>
</organism>
<feature type="region of interest" description="Disordered" evidence="1">
    <location>
        <begin position="1"/>
        <end position="38"/>
    </location>
</feature>
<evidence type="ECO:0000313" key="3">
    <source>
        <dbReference type="Proteomes" id="UP000827721"/>
    </source>
</evidence>
<accession>A0ABQ8HZQ4</accession>
<sequence length="241" mass="26691">MGRVQVETQISYPPSPQLQPQSRGISDGAQPYHYQPPQQQPKYVVPLKYDNNNVQLFSNNNVQEYQQQQSSTTPMQMQQSVGVASKASFQNTTTAIGVPQQGPRSPLQVINNTTSNNMPMLPWTTGLFDCMDNPTNALVTAIFPCVTFGQIADVLENGNTTCATSGIIYAAAPCMVSRPYRKKMRQRFGLAEAPSSDWIVHSMFEPCALCQEYRELINRGIDPALGKHIKSPYTFVIPLSA</sequence>
<protein>
    <submittedName>
        <fullName evidence="2">Uncharacterized protein</fullName>
    </submittedName>
</protein>
<keyword evidence="3" id="KW-1185">Reference proteome</keyword>
<dbReference type="PANTHER" id="PTHR15907">
    <property type="entry name" value="DUF614 FAMILY PROTEIN-RELATED"/>
    <property type="match status" value="1"/>
</dbReference>